<evidence type="ECO:0000259" key="5">
    <source>
        <dbReference type="PROSITE" id="PS51063"/>
    </source>
</evidence>
<dbReference type="RefSeq" id="WP_344972339.1">
    <property type="nucleotide sequence ID" value="NZ_BAABDD010000013.1"/>
</dbReference>
<dbReference type="PROSITE" id="PS51063">
    <property type="entry name" value="HTH_CRP_2"/>
    <property type="match status" value="1"/>
</dbReference>
<dbReference type="InterPro" id="IPR036390">
    <property type="entry name" value="WH_DNA-bd_sf"/>
</dbReference>
<dbReference type="CDD" id="cd00038">
    <property type="entry name" value="CAP_ED"/>
    <property type="match status" value="1"/>
</dbReference>
<dbReference type="PANTHER" id="PTHR24567:SF74">
    <property type="entry name" value="HTH-TYPE TRANSCRIPTIONAL REGULATOR ARCR"/>
    <property type="match status" value="1"/>
</dbReference>
<feature type="domain" description="HTH crp-type" evidence="5">
    <location>
        <begin position="159"/>
        <end position="232"/>
    </location>
</feature>
<evidence type="ECO:0000256" key="2">
    <source>
        <dbReference type="ARBA" id="ARBA00023125"/>
    </source>
</evidence>
<dbReference type="Gene3D" id="2.60.120.10">
    <property type="entry name" value="Jelly Rolls"/>
    <property type="match status" value="1"/>
</dbReference>
<proteinExistence type="predicted"/>
<dbReference type="InterPro" id="IPR018490">
    <property type="entry name" value="cNMP-bd_dom_sf"/>
</dbReference>
<accession>A0ABP7G1S3</accession>
<dbReference type="Pfam" id="PF00027">
    <property type="entry name" value="cNMP_binding"/>
    <property type="match status" value="1"/>
</dbReference>
<gene>
    <name evidence="6" type="ORF">GCM10022402_30800</name>
</gene>
<keyword evidence="2" id="KW-0238">DNA-binding</keyword>
<sequence length="242" mass="26267">MTHRSPAPVPSAPWPSGSFMARLSEDARSDLLSLAPQREYPANTTLLHQGDTGGMIYILRSTRGGASACGKVVARLKNGDESLLDIRVSGDIVGELALLRKRQRMATVITCTATLVHAIPGADFRAFLSRHGEAWEAISSIIGDRLEWSEERRLDFTGYDVPARLARTVIALVERHGVTTPKGVELGVNLSQAELGRLIGAKEDAVGQAVRHLREAGWVQAGYRNLTVTDLSGLRTFSENGR</sequence>
<dbReference type="InterPro" id="IPR014710">
    <property type="entry name" value="RmlC-like_jellyroll"/>
</dbReference>
<dbReference type="Proteomes" id="UP001500908">
    <property type="component" value="Unassembled WGS sequence"/>
</dbReference>
<evidence type="ECO:0000256" key="3">
    <source>
        <dbReference type="ARBA" id="ARBA00023163"/>
    </source>
</evidence>
<dbReference type="SUPFAM" id="SSF46785">
    <property type="entry name" value="Winged helix' DNA-binding domain"/>
    <property type="match status" value="1"/>
</dbReference>
<dbReference type="InterPro" id="IPR050397">
    <property type="entry name" value="Env_Response_Regulators"/>
</dbReference>
<keyword evidence="3" id="KW-0804">Transcription</keyword>
<dbReference type="PROSITE" id="PS50042">
    <property type="entry name" value="CNMP_BINDING_3"/>
    <property type="match status" value="1"/>
</dbReference>
<comment type="caution">
    <text evidence="6">The sequence shown here is derived from an EMBL/GenBank/DDBJ whole genome shotgun (WGS) entry which is preliminary data.</text>
</comment>
<feature type="domain" description="Cyclic nucleotide-binding" evidence="4">
    <location>
        <begin position="19"/>
        <end position="128"/>
    </location>
</feature>
<evidence type="ECO:0000256" key="1">
    <source>
        <dbReference type="ARBA" id="ARBA00023015"/>
    </source>
</evidence>
<evidence type="ECO:0000313" key="6">
    <source>
        <dbReference type="EMBL" id="GAA3749447.1"/>
    </source>
</evidence>
<dbReference type="EMBL" id="BAABDD010000013">
    <property type="protein sequence ID" value="GAA3749447.1"/>
    <property type="molecule type" value="Genomic_DNA"/>
</dbReference>
<dbReference type="PANTHER" id="PTHR24567">
    <property type="entry name" value="CRP FAMILY TRANSCRIPTIONAL REGULATORY PROTEIN"/>
    <property type="match status" value="1"/>
</dbReference>
<dbReference type="InterPro" id="IPR036388">
    <property type="entry name" value="WH-like_DNA-bd_sf"/>
</dbReference>
<evidence type="ECO:0000313" key="7">
    <source>
        <dbReference type="Proteomes" id="UP001500908"/>
    </source>
</evidence>
<dbReference type="SUPFAM" id="SSF51206">
    <property type="entry name" value="cAMP-binding domain-like"/>
    <property type="match status" value="1"/>
</dbReference>
<dbReference type="SMART" id="SM00100">
    <property type="entry name" value="cNMP"/>
    <property type="match status" value="1"/>
</dbReference>
<protein>
    <submittedName>
        <fullName evidence="6">Crp/Fnr family transcriptional regulator</fullName>
    </submittedName>
</protein>
<dbReference type="Pfam" id="PF13545">
    <property type="entry name" value="HTH_Crp_2"/>
    <property type="match status" value="1"/>
</dbReference>
<dbReference type="InterPro" id="IPR012318">
    <property type="entry name" value="HTH_CRP"/>
</dbReference>
<keyword evidence="7" id="KW-1185">Reference proteome</keyword>
<keyword evidence="1" id="KW-0805">Transcription regulation</keyword>
<dbReference type="Gene3D" id="1.10.10.10">
    <property type="entry name" value="Winged helix-like DNA-binding domain superfamily/Winged helix DNA-binding domain"/>
    <property type="match status" value="1"/>
</dbReference>
<organism evidence="6 7">
    <name type="scientific">Salinactinospora qingdaonensis</name>
    <dbReference type="NCBI Taxonomy" id="702744"/>
    <lineage>
        <taxon>Bacteria</taxon>
        <taxon>Bacillati</taxon>
        <taxon>Actinomycetota</taxon>
        <taxon>Actinomycetes</taxon>
        <taxon>Streptosporangiales</taxon>
        <taxon>Nocardiopsidaceae</taxon>
        <taxon>Salinactinospora</taxon>
    </lineage>
</organism>
<dbReference type="InterPro" id="IPR000595">
    <property type="entry name" value="cNMP-bd_dom"/>
</dbReference>
<evidence type="ECO:0000259" key="4">
    <source>
        <dbReference type="PROSITE" id="PS50042"/>
    </source>
</evidence>
<name>A0ABP7G1S3_9ACTN</name>
<reference evidence="7" key="1">
    <citation type="journal article" date="2019" name="Int. J. Syst. Evol. Microbiol.">
        <title>The Global Catalogue of Microorganisms (GCM) 10K type strain sequencing project: providing services to taxonomists for standard genome sequencing and annotation.</title>
        <authorList>
            <consortium name="The Broad Institute Genomics Platform"/>
            <consortium name="The Broad Institute Genome Sequencing Center for Infectious Disease"/>
            <person name="Wu L."/>
            <person name="Ma J."/>
        </authorList>
    </citation>
    <scope>NUCLEOTIDE SEQUENCE [LARGE SCALE GENOMIC DNA]</scope>
    <source>
        <strain evidence="7">JCM 17137</strain>
    </source>
</reference>